<feature type="non-terminal residue" evidence="5">
    <location>
        <position position="1"/>
    </location>
</feature>
<dbReference type="GO" id="GO:0036064">
    <property type="term" value="C:ciliary basal body"/>
    <property type="evidence" value="ECO:0007669"/>
    <property type="project" value="TreeGrafter"/>
</dbReference>
<evidence type="ECO:0000256" key="4">
    <source>
        <dbReference type="PROSITE-ProRule" id="PRU00339"/>
    </source>
</evidence>
<comment type="similarity">
    <text evidence="3">Belongs to the BBS4 family.</text>
</comment>
<gene>
    <name evidence="5" type="ORF">GIL414_LOCUS57101</name>
</gene>
<evidence type="ECO:0000313" key="5">
    <source>
        <dbReference type="EMBL" id="CAF4998458.1"/>
    </source>
</evidence>
<dbReference type="AlphaFoldDB" id="A0A8S3DAJ4"/>
<sequence length="80" mass="9221">VIENPSLLNIKQVAKSLALLGRYRVAIDAYKEALTRTSTEWEIFHNLGLCYMQLREFTEAKQYLLQALQISEIQEASYLA</sequence>
<comment type="caution">
    <text evidence="5">The sequence shown here is derived from an EMBL/GenBank/DDBJ whole genome shotgun (WGS) entry which is preliminary data.</text>
</comment>
<dbReference type="Proteomes" id="UP000681720">
    <property type="component" value="Unassembled WGS sequence"/>
</dbReference>
<accession>A0A8S3DAJ4</accession>
<keyword evidence="1" id="KW-0677">Repeat</keyword>
<dbReference type="SMART" id="SM00028">
    <property type="entry name" value="TPR"/>
    <property type="match status" value="1"/>
</dbReference>
<feature type="non-terminal residue" evidence="5">
    <location>
        <position position="80"/>
    </location>
</feature>
<dbReference type="PANTHER" id="PTHR44186:SF1">
    <property type="entry name" value="BARDET-BIEDL SYNDROME 4 PROTEIN"/>
    <property type="match status" value="1"/>
</dbReference>
<evidence type="ECO:0000256" key="2">
    <source>
        <dbReference type="ARBA" id="ARBA00022803"/>
    </source>
</evidence>
<evidence type="ECO:0000256" key="1">
    <source>
        <dbReference type="ARBA" id="ARBA00022737"/>
    </source>
</evidence>
<dbReference type="GO" id="GO:0061512">
    <property type="term" value="P:protein localization to cilium"/>
    <property type="evidence" value="ECO:0007669"/>
    <property type="project" value="TreeGrafter"/>
</dbReference>
<evidence type="ECO:0008006" key="7">
    <source>
        <dbReference type="Google" id="ProtNLM"/>
    </source>
</evidence>
<feature type="repeat" description="TPR" evidence="4">
    <location>
        <begin position="41"/>
        <end position="74"/>
    </location>
</feature>
<dbReference type="InterPro" id="IPR019734">
    <property type="entry name" value="TPR_rpt"/>
</dbReference>
<reference evidence="5" key="1">
    <citation type="submission" date="2021-02" db="EMBL/GenBank/DDBJ databases">
        <authorList>
            <person name="Nowell W R."/>
        </authorList>
    </citation>
    <scope>NUCLEOTIDE SEQUENCE</scope>
</reference>
<keyword evidence="2 4" id="KW-0802">TPR repeat</keyword>
<dbReference type="Gene3D" id="1.25.40.10">
    <property type="entry name" value="Tetratricopeptide repeat domain"/>
    <property type="match status" value="1"/>
</dbReference>
<proteinExistence type="inferred from homology"/>
<dbReference type="PROSITE" id="PS50005">
    <property type="entry name" value="TPR"/>
    <property type="match status" value="1"/>
</dbReference>
<dbReference type="GO" id="GO:0060271">
    <property type="term" value="P:cilium assembly"/>
    <property type="evidence" value="ECO:0007669"/>
    <property type="project" value="TreeGrafter"/>
</dbReference>
<dbReference type="InterPro" id="IPR011990">
    <property type="entry name" value="TPR-like_helical_dom_sf"/>
</dbReference>
<evidence type="ECO:0000256" key="3">
    <source>
        <dbReference type="ARBA" id="ARBA00023778"/>
    </source>
</evidence>
<dbReference type="Pfam" id="PF00515">
    <property type="entry name" value="TPR_1"/>
    <property type="match status" value="1"/>
</dbReference>
<name>A0A8S3DAJ4_9BILA</name>
<organism evidence="5 6">
    <name type="scientific">Rotaria magnacalcarata</name>
    <dbReference type="NCBI Taxonomy" id="392030"/>
    <lineage>
        <taxon>Eukaryota</taxon>
        <taxon>Metazoa</taxon>
        <taxon>Spiralia</taxon>
        <taxon>Gnathifera</taxon>
        <taxon>Rotifera</taxon>
        <taxon>Eurotatoria</taxon>
        <taxon>Bdelloidea</taxon>
        <taxon>Philodinida</taxon>
        <taxon>Philodinidae</taxon>
        <taxon>Rotaria</taxon>
    </lineage>
</organism>
<protein>
    <recommendedName>
        <fullName evidence="7">Tetratricopeptide repeat protein</fullName>
    </recommendedName>
</protein>
<dbReference type="SUPFAM" id="SSF48452">
    <property type="entry name" value="TPR-like"/>
    <property type="match status" value="1"/>
</dbReference>
<dbReference type="EMBL" id="CAJOBJ010206523">
    <property type="protein sequence ID" value="CAF4998458.1"/>
    <property type="molecule type" value="Genomic_DNA"/>
</dbReference>
<evidence type="ECO:0000313" key="6">
    <source>
        <dbReference type="Proteomes" id="UP000681720"/>
    </source>
</evidence>
<dbReference type="PANTHER" id="PTHR44186">
    <property type="match status" value="1"/>
</dbReference>